<evidence type="ECO:0000313" key="1">
    <source>
        <dbReference type="EMBL" id="ASF00436.1"/>
    </source>
</evidence>
<dbReference type="InterPro" id="IPR057116">
    <property type="entry name" value="Pam3_gp32"/>
</dbReference>
<reference evidence="1" key="1">
    <citation type="submission" date="2016-10" db="EMBL/GenBank/DDBJ databases">
        <authorList>
            <person name="Varghese N."/>
        </authorList>
    </citation>
    <scope>NUCLEOTIDE SEQUENCE</scope>
</reference>
<dbReference type="EMBL" id="KY052835">
    <property type="protein sequence ID" value="ASF00436.1"/>
    <property type="molecule type" value="Genomic_DNA"/>
</dbReference>
<sequence length="137" mass="15922">MKQRNKIFELYDRRSLVDFLDYKEAQPNDPLVYVLQHPPRNMNILGAAEFGNLVICLPELSQMIFSSGPFIFKMKKNLKDFTSNDYILCTGDPAIIGLSTAIVSDITHGQFNLLKWDKREQTYYPLRIDIYQKGEIQ</sequence>
<accession>A0A218MMB1</accession>
<dbReference type="Pfam" id="PF23992">
    <property type="entry name" value="Pam3_gp32"/>
    <property type="match status" value="1"/>
</dbReference>
<name>A0A218MMB1_9VIRU</name>
<organism evidence="1">
    <name type="scientific">uncultured virus</name>
    <dbReference type="NCBI Taxonomy" id="340016"/>
    <lineage>
        <taxon>Viruses</taxon>
        <taxon>environmental samples</taxon>
    </lineage>
</organism>
<protein>
    <submittedName>
        <fullName evidence="1">Uncharacterized protein</fullName>
    </submittedName>
</protein>
<proteinExistence type="predicted"/>
<reference evidence="1" key="2">
    <citation type="journal article" date="2017" name="Nat. Commun.">
        <title>Single-virus genomics reveals hidden cosmopolitan and abundant viruses.</title>
        <authorList>
            <person name="Martinez-Hernandez F."/>
            <person name="Fornas O."/>
            <person name="Lluesma Gomez M."/>
            <person name="Bolduc B."/>
            <person name="de la Cruz Pena M.J."/>
            <person name="Martinez J.M."/>
            <person name="Anton J."/>
            <person name="Gasol J.M."/>
            <person name="Rosselli R."/>
            <person name="Rodriguez-Valera F."/>
            <person name="Sullivan M.B."/>
            <person name="Acinas S.G."/>
            <person name="Martinez-Garcia M."/>
        </authorList>
    </citation>
    <scope>NUCLEOTIDE SEQUENCE</scope>
</reference>